<reference evidence="1" key="1">
    <citation type="journal article" date="2023" name="G3 (Bethesda)">
        <title>Whole genome assemblies of Zophobas morio and Tenebrio molitor.</title>
        <authorList>
            <person name="Kaur S."/>
            <person name="Stinson S.A."/>
            <person name="diCenzo G.C."/>
        </authorList>
    </citation>
    <scope>NUCLEOTIDE SEQUENCE</scope>
    <source>
        <strain evidence="1">QUZm001</strain>
    </source>
</reference>
<name>A0AA38HKS8_9CUCU</name>
<sequence length="130" mass="15417">MLLPRWESNLTPPACRGGILTTRPRGRLSFYAYQHVICAATVRLPLQFPGAHEDFPFRRKKKVRSGHDCTIVGSKLQFPNQHRWKFERIMRNLAFLQLQVGYIFWGRTLNTFSIFFRLFVTFRLAPWNLF</sequence>
<comment type="caution">
    <text evidence="1">The sequence shown here is derived from an EMBL/GenBank/DDBJ whole genome shotgun (WGS) entry which is preliminary data.</text>
</comment>
<dbReference type="AlphaFoldDB" id="A0AA38HKS8"/>
<accession>A0AA38HKS8</accession>
<protein>
    <submittedName>
        <fullName evidence="1">Uncharacterized protein</fullName>
    </submittedName>
</protein>
<evidence type="ECO:0000313" key="1">
    <source>
        <dbReference type="EMBL" id="KAJ3639528.1"/>
    </source>
</evidence>
<keyword evidence="2" id="KW-1185">Reference proteome</keyword>
<dbReference type="Proteomes" id="UP001168821">
    <property type="component" value="Unassembled WGS sequence"/>
</dbReference>
<dbReference type="EMBL" id="JALNTZ010000010">
    <property type="protein sequence ID" value="KAJ3639528.1"/>
    <property type="molecule type" value="Genomic_DNA"/>
</dbReference>
<organism evidence="1 2">
    <name type="scientific">Zophobas morio</name>
    <dbReference type="NCBI Taxonomy" id="2755281"/>
    <lineage>
        <taxon>Eukaryota</taxon>
        <taxon>Metazoa</taxon>
        <taxon>Ecdysozoa</taxon>
        <taxon>Arthropoda</taxon>
        <taxon>Hexapoda</taxon>
        <taxon>Insecta</taxon>
        <taxon>Pterygota</taxon>
        <taxon>Neoptera</taxon>
        <taxon>Endopterygota</taxon>
        <taxon>Coleoptera</taxon>
        <taxon>Polyphaga</taxon>
        <taxon>Cucujiformia</taxon>
        <taxon>Tenebrionidae</taxon>
        <taxon>Zophobas</taxon>
    </lineage>
</organism>
<gene>
    <name evidence="1" type="ORF">Zmor_002883</name>
</gene>
<evidence type="ECO:0000313" key="2">
    <source>
        <dbReference type="Proteomes" id="UP001168821"/>
    </source>
</evidence>
<proteinExistence type="predicted"/>